<accession>A0A8X6WHN2</accession>
<evidence type="ECO:0000313" key="1">
    <source>
        <dbReference type="EMBL" id="GFY35233.1"/>
    </source>
</evidence>
<organism evidence="1 2">
    <name type="scientific">Trichonephila clavipes</name>
    <name type="common">Golden silk orbweaver</name>
    <name type="synonym">Nephila clavipes</name>
    <dbReference type="NCBI Taxonomy" id="2585209"/>
    <lineage>
        <taxon>Eukaryota</taxon>
        <taxon>Metazoa</taxon>
        <taxon>Ecdysozoa</taxon>
        <taxon>Arthropoda</taxon>
        <taxon>Chelicerata</taxon>
        <taxon>Arachnida</taxon>
        <taxon>Araneae</taxon>
        <taxon>Araneomorphae</taxon>
        <taxon>Entelegynae</taxon>
        <taxon>Araneoidea</taxon>
        <taxon>Nephilidae</taxon>
        <taxon>Trichonephila</taxon>
    </lineage>
</organism>
<gene>
    <name evidence="1" type="primary">NCL1_09697</name>
    <name evidence="1" type="ORF">TNCV_5046071</name>
</gene>
<protein>
    <submittedName>
        <fullName evidence="1">Uncharacterized protein</fullName>
    </submittedName>
</protein>
<sequence>MPVVSRSFEHHTGDRTVWLISTPILREDTWGWSGASLFSFSQPHERTYGYLEYPLAVKILYIYKRPCLLRESNPGPAVQQSASLIAIPYGRLRTRGHGLTPLRVKEDIEDVSSELGNGSYGLHSLDETSRTLLLSAS</sequence>
<proteinExistence type="predicted"/>
<keyword evidence="2" id="KW-1185">Reference proteome</keyword>
<dbReference type="Proteomes" id="UP000887159">
    <property type="component" value="Unassembled WGS sequence"/>
</dbReference>
<dbReference type="EMBL" id="BMAU01021430">
    <property type="protein sequence ID" value="GFY35233.1"/>
    <property type="molecule type" value="Genomic_DNA"/>
</dbReference>
<evidence type="ECO:0000313" key="2">
    <source>
        <dbReference type="Proteomes" id="UP000887159"/>
    </source>
</evidence>
<name>A0A8X6WHN2_TRICX</name>
<comment type="caution">
    <text evidence="1">The sequence shown here is derived from an EMBL/GenBank/DDBJ whole genome shotgun (WGS) entry which is preliminary data.</text>
</comment>
<reference evidence="1" key="1">
    <citation type="submission" date="2020-08" db="EMBL/GenBank/DDBJ databases">
        <title>Multicomponent nature underlies the extraordinary mechanical properties of spider dragline silk.</title>
        <authorList>
            <person name="Kono N."/>
            <person name="Nakamura H."/>
            <person name="Mori M."/>
            <person name="Yoshida Y."/>
            <person name="Ohtoshi R."/>
            <person name="Malay A.D."/>
            <person name="Moran D.A.P."/>
            <person name="Tomita M."/>
            <person name="Numata K."/>
            <person name="Arakawa K."/>
        </authorList>
    </citation>
    <scope>NUCLEOTIDE SEQUENCE</scope>
</reference>
<dbReference type="AlphaFoldDB" id="A0A8X6WHN2"/>